<feature type="signal peptide" evidence="11">
    <location>
        <begin position="1"/>
        <end position="39"/>
    </location>
</feature>
<evidence type="ECO:0000259" key="12">
    <source>
        <dbReference type="Pfam" id="PF07715"/>
    </source>
</evidence>
<dbReference type="GO" id="GO:0009279">
    <property type="term" value="C:cell outer membrane"/>
    <property type="evidence" value="ECO:0007669"/>
    <property type="project" value="UniProtKB-SubCell"/>
</dbReference>
<dbReference type="Pfam" id="PF07715">
    <property type="entry name" value="Plug"/>
    <property type="match status" value="1"/>
</dbReference>
<name>A0A494TGN0_SPHPE</name>
<evidence type="ECO:0000313" key="14">
    <source>
        <dbReference type="Proteomes" id="UP000276254"/>
    </source>
</evidence>
<dbReference type="PANTHER" id="PTHR32552">
    <property type="entry name" value="FERRICHROME IRON RECEPTOR-RELATED"/>
    <property type="match status" value="1"/>
</dbReference>
<keyword evidence="8" id="KW-0798">TonB box</keyword>
<evidence type="ECO:0000256" key="11">
    <source>
        <dbReference type="SAM" id="SignalP"/>
    </source>
</evidence>
<geneLocation type="plasmid" evidence="13">
    <name>unnamed1</name>
</geneLocation>
<feature type="domain" description="TonB-dependent receptor plug" evidence="12">
    <location>
        <begin position="67"/>
        <end position="176"/>
    </location>
</feature>
<dbReference type="SUPFAM" id="SSF56935">
    <property type="entry name" value="Porins"/>
    <property type="match status" value="1"/>
</dbReference>
<dbReference type="Gene3D" id="2.40.170.20">
    <property type="entry name" value="TonB-dependent receptor, beta-barrel domain"/>
    <property type="match status" value="1"/>
</dbReference>
<evidence type="ECO:0000256" key="10">
    <source>
        <dbReference type="ARBA" id="ARBA00023237"/>
    </source>
</evidence>
<protein>
    <submittedName>
        <fullName evidence="13">TonB-dependent receptor</fullName>
    </submittedName>
</protein>
<keyword evidence="2" id="KW-0813">Transport</keyword>
<keyword evidence="3" id="KW-1134">Transmembrane beta strand</keyword>
<evidence type="ECO:0000256" key="2">
    <source>
        <dbReference type="ARBA" id="ARBA00022448"/>
    </source>
</evidence>
<keyword evidence="4" id="KW-0410">Iron transport</keyword>
<dbReference type="InterPro" id="IPR036942">
    <property type="entry name" value="Beta-barrel_TonB_sf"/>
</dbReference>
<dbReference type="GO" id="GO:0006826">
    <property type="term" value="P:iron ion transport"/>
    <property type="evidence" value="ECO:0007669"/>
    <property type="project" value="UniProtKB-KW"/>
</dbReference>
<sequence>MEGKKMTRTTKSYRHIHRALKTALLAGAVLTGAVSSAGAQTAPISNDESAGSLEEIIVTARKVSENLQDVPVAITAFTGEALTQQNIVRVGDAGRLVPSLLLREASSTPTALAITLRGQVQTDVLATLDPSVGTYVDGVYWARAYGLNGSLLDISSLQVLKGPQGTLFGRNTTGGALLIETSNPDLNKLTGTLTATYGRFDERSGTAILNLPIIPGRLAVRGAVEHSLRDGTSTDRVTGAEYNGRDSWTARGKLLFQATDNLSVLLSGEYFNTHIDGPERRMFYAVPAGLVPPAMTSATAAAAIAGGSPPPIRRSPHQEPHSRVELAIYETIFPALQARLTTLRWTLSQTHRRRPIHIPARPTSTPFLVP</sequence>
<dbReference type="PANTHER" id="PTHR32552:SF81">
    <property type="entry name" value="TONB-DEPENDENT OUTER MEMBRANE RECEPTOR"/>
    <property type="match status" value="1"/>
</dbReference>
<dbReference type="AlphaFoldDB" id="A0A494TGN0"/>
<dbReference type="InterPro" id="IPR012910">
    <property type="entry name" value="Plug_dom"/>
</dbReference>
<comment type="subcellular location">
    <subcellularLocation>
        <location evidence="1">Cell outer membrane</location>
        <topology evidence="1">Multi-pass membrane protein</topology>
    </subcellularLocation>
</comment>
<evidence type="ECO:0000313" key="13">
    <source>
        <dbReference type="EMBL" id="AYJ85006.1"/>
    </source>
</evidence>
<keyword evidence="9" id="KW-0472">Membrane</keyword>
<keyword evidence="7" id="KW-0406">Ion transport</keyword>
<reference evidence="13 14" key="1">
    <citation type="submission" date="2018-09" db="EMBL/GenBank/DDBJ databases">
        <title>Sphingomonas peninsula sp. nov., isolated from fildes peninsula, Antarctic soil.</title>
        <authorList>
            <person name="Yingchao G."/>
        </authorList>
    </citation>
    <scope>NUCLEOTIDE SEQUENCE [LARGE SCALE GENOMIC DNA]</scope>
    <source>
        <strain evidence="13 14">YZ-8</strain>
        <plasmid evidence="13 14">unnamed1</plasmid>
    </source>
</reference>
<evidence type="ECO:0000256" key="5">
    <source>
        <dbReference type="ARBA" id="ARBA00022692"/>
    </source>
</evidence>
<dbReference type="InterPro" id="IPR039426">
    <property type="entry name" value="TonB-dep_rcpt-like"/>
</dbReference>
<evidence type="ECO:0000256" key="8">
    <source>
        <dbReference type="ARBA" id="ARBA00023077"/>
    </source>
</evidence>
<dbReference type="KEGG" id="spha:D3Y57_02870"/>
<evidence type="ECO:0000256" key="7">
    <source>
        <dbReference type="ARBA" id="ARBA00023065"/>
    </source>
</evidence>
<feature type="chain" id="PRO_5019862214" evidence="11">
    <location>
        <begin position="40"/>
        <end position="370"/>
    </location>
</feature>
<accession>A0A494TGN0</accession>
<proteinExistence type="predicted"/>
<keyword evidence="13" id="KW-0675">Receptor</keyword>
<evidence type="ECO:0000256" key="6">
    <source>
        <dbReference type="ARBA" id="ARBA00023004"/>
    </source>
</evidence>
<keyword evidence="6" id="KW-0408">Iron</keyword>
<evidence type="ECO:0000256" key="4">
    <source>
        <dbReference type="ARBA" id="ARBA00022496"/>
    </source>
</evidence>
<dbReference type="Proteomes" id="UP000276254">
    <property type="component" value="Plasmid unnamed1"/>
</dbReference>
<dbReference type="OrthoDB" id="9796221at2"/>
<evidence type="ECO:0000256" key="3">
    <source>
        <dbReference type="ARBA" id="ARBA00022452"/>
    </source>
</evidence>
<keyword evidence="10" id="KW-0998">Cell outer membrane</keyword>
<gene>
    <name evidence="13" type="ORF">D3Y57_02870</name>
</gene>
<keyword evidence="11" id="KW-0732">Signal</keyword>
<organism evidence="13 14">
    <name type="scientific">Sphingomonas paeninsulae</name>
    <dbReference type="NCBI Taxonomy" id="2319844"/>
    <lineage>
        <taxon>Bacteria</taxon>
        <taxon>Pseudomonadati</taxon>
        <taxon>Pseudomonadota</taxon>
        <taxon>Alphaproteobacteria</taxon>
        <taxon>Sphingomonadales</taxon>
        <taxon>Sphingomonadaceae</taxon>
        <taxon>Sphingomonas</taxon>
    </lineage>
</organism>
<evidence type="ECO:0000256" key="9">
    <source>
        <dbReference type="ARBA" id="ARBA00023136"/>
    </source>
</evidence>
<evidence type="ECO:0000256" key="1">
    <source>
        <dbReference type="ARBA" id="ARBA00004571"/>
    </source>
</evidence>
<keyword evidence="5" id="KW-0812">Transmembrane</keyword>
<keyword evidence="14" id="KW-1185">Reference proteome</keyword>
<dbReference type="EMBL" id="CP032828">
    <property type="protein sequence ID" value="AYJ85006.1"/>
    <property type="molecule type" value="Genomic_DNA"/>
</dbReference>
<keyword evidence="13" id="KW-0614">Plasmid</keyword>